<dbReference type="InterPro" id="IPR029054">
    <property type="entry name" value="dUTPase-like"/>
</dbReference>
<reference evidence="6" key="1">
    <citation type="journal article" date="2021" name="Proc. Natl. Acad. Sci. U.S.A.">
        <title>A Catalog of Tens of Thousands of Viruses from Human Metagenomes Reveals Hidden Associations with Chronic Diseases.</title>
        <authorList>
            <person name="Tisza M.J."/>
            <person name="Buck C.B."/>
        </authorList>
    </citation>
    <scope>NUCLEOTIDE SEQUENCE</scope>
    <source>
        <strain evidence="6">CtqEG8</strain>
    </source>
</reference>
<comment type="similarity">
    <text evidence="1">Belongs to the dUTPase family.</text>
</comment>
<evidence type="ECO:0000256" key="1">
    <source>
        <dbReference type="ARBA" id="ARBA00006581"/>
    </source>
</evidence>
<dbReference type="GO" id="GO:0004170">
    <property type="term" value="F:dUTP diphosphatase activity"/>
    <property type="evidence" value="ECO:0007669"/>
    <property type="project" value="UniProtKB-EC"/>
</dbReference>
<evidence type="ECO:0000259" key="5">
    <source>
        <dbReference type="Pfam" id="PF00692"/>
    </source>
</evidence>
<dbReference type="PANTHER" id="PTHR11241:SF0">
    <property type="entry name" value="DEOXYURIDINE 5'-TRIPHOSPHATE NUCLEOTIDOHYDROLASE"/>
    <property type="match status" value="1"/>
</dbReference>
<dbReference type="InterPro" id="IPR008181">
    <property type="entry name" value="dUTPase"/>
</dbReference>
<evidence type="ECO:0000256" key="3">
    <source>
        <dbReference type="ARBA" id="ARBA00022801"/>
    </source>
</evidence>
<dbReference type="PANTHER" id="PTHR11241">
    <property type="entry name" value="DEOXYURIDINE 5'-TRIPHOSPHATE NUCLEOTIDOHYDROLASE"/>
    <property type="match status" value="1"/>
</dbReference>
<dbReference type="InterPro" id="IPR033704">
    <property type="entry name" value="dUTPase_trimeric"/>
</dbReference>
<dbReference type="GO" id="GO:0000287">
    <property type="term" value="F:magnesium ion binding"/>
    <property type="evidence" value="ECO:0007669"/>
    <property type="project" value="InterPro"/>
</dbReference>
<feature type="domain" description="dUTPase-like" evidence="5">
    <location>
        <begin position="10"/>
        <end position="137"/>
    </location>
</feature>
<dbReference type="Pfam" id="PF00692">
    <property type="entry name" value="dUTPase"/>
    <property type="match status" value="1"/>
</dbReference>
<dbReference type="SUPFAM" id="SSF51283">
    <property type="entry name" value="dUTPase-like"/>
    <property type="match status" value="1"/>
</dbReference>
<evidence type="ECO:0000313" key="6">
    <source>
        <dbReference type="EMBL" id="DAE29826.1"/>
    </source>
</evidence>
<dbReference type="CDD" id="cd07557">
    <property type="entry name" value="trimeric_dUTPase"/>
    <property type="match status" value="1"/>
</dbReference>
<proteinExistence type="inferred from homology"/>
<dbReference type="NCBIfam" id="TIGR00576">
    <property type="entry name" value="dut"/>
    <property type="match status" value="1"/>
</dbReference>
<keyword evidence="3" id="KW-0378">Hydrolase</keyword>
<dbReference type="NCBIfam" id="NF001862">
    <property type="entry name" value="PRK00601.1"/>
    <property type="match status" value="1"/>
</dbReference>
<dbReference type="GO" id="GO:0006226">
    <property type="term" value="P:dUMP biosynthetic process"/>
    <property type="evidence" value="ECO:0007669"/>
    <property type="project" value="InterPro"/>
</dbReference>
<keyword evidence="4" id="KW-0546">Nucleotide metabolism</keyword>
<sequence length="138" mass="14902">MKIMLDVGAYMPTYAHDADAGMDLRTPVAFIVPAHGSYTVDTGVHIQIPVGQVGFIKSKSGLNVKGGLTATGVVDSGYAGSIRVKLYNHSDEDYMFSRGDKITQLVLLYVAKPENGFEIVDHFEETERGDNGFGSTGR</sequence>
<protein>
    <recommendedName>
        <fullName evidence="2">dUTP diphosphatase</fullName>
        <ecNumber evidence="2">3.6.1.23</ecNumber>
    </recommendedName>
</protein>
<organism evidence="6">
    <name type="scientific">virus sp. ctqEG8</name>
    <dbReference type="NCBI Taxonomy" id="2827998"/>
    <lineage>
        <taxon>Viruses</taxon>
    </lineage>
</organism>
<dbReference type="Gene3D" id="2.70.40.10">
    <property type="match status" value="1"/>
</dbReference>
<name>A0A8S5RFC7_9VIRU</name>
<dbReference type="InterPro" id="IPR036157">
    <property type="entry name" value="dUTPase-like_sf"/>
</dbReference>
<dbReference type="EMBL" id="BK059100">
    <property type="protein sequence ID" value="DAE29826.1"/>
    <property type="molecule type" value="Genomic_DNA"/>
</dbReference>
<evidence type="ECO:0000256" key="4">
    <source>
        <dbReference type="ARBA" id="ARBA00023080"/>
    </source>
</evidence>
<accession>A0A8S5RFC7</accession>
<dbReference type="EC" id="3.6.1.23" evidence="2"/>
<dbReference type="GO" id="GO:0046081">
    <property type="term" value="P:dUTP catabolic process"/>
    <property type="evidence" value="ECO:0007669"/>
    <property type="project" value="InterPro"/>
</dbReference>
<evidence type="ECO:0000256" key="2">
    <source>
        <dbReference type="ARBA" id="ARBA00012379"/>
    </source>
</evidence>